<keyword evidence="1" id="KW-0812">Transmembrane</keyword>
<dbReference type="InterPro" id="IPR025375">
    <property type="entry name" value="DUF4365"/>
</dbReference>
<reference evidence="3 4" key="1">
    <citation type="submission" date="2016-01" db="EMBL/GenBank/DDBJ databases">
        <title>The new phylogeny of the genus Mycobacterium.</title>
        <authorList>
            <person name="Tarcisio F."/>
            <person name="Conor M."/>
            <person name="Antonella G."/>
            <person name="Elisabetta G."/>
            <person name="Giulia F.S."/>
            <person name="Sara T."/>
            <person name="Anna F."/>
            <person name="Clotilde B."/>
            <person name="Roberto B."/>
            <person name="Veronica D.S."/>
            <person name="Fabio R."/>
            <person name="Monica P."/>
            <person name="Olivier J."/>
            <person name="Enrico T."/>
            <person name="Nicola S."/>
        </authorList>
    </citation>
    <scope>NUCLEOTIDE SEQUENCE [LARGE SCALE GENOMIC DNA]</scope>
    <source>
        <strain evidence="3 4">ATCC 700010</strain>
    </source>
</reference>
<feature type="transmembrane region" description="Helical" evidence="1">
    <location>
        <begin position="283"/>
        <end position="308"/>
    </location>
</feature>
<comment type="caution">
    <text evidence="3">The sequence shown here is derived from an EMBL/GenBank/DDBJ whole genome shotgun (WGS) entry which is preliminary data.</text>
</comment>
<feature type="transmembrane region" description="Helical" evidence="1">
    <location>
        <begin position="230"/>
        <end position="249"/>
    </location>
</feature>
<accession>A0A1X2EWH9</accession>
<evidence type="ECO:0000259" key="2">
    <source>
        <dbReference type="Pfam" id="PF14280"/>
    </source>
</evidence>
<evidence type="ECO:0000313" key="3">
    <source>
        <dbReference type="EMBL" id="ORX10517.1"/>
    </source>
</evidence>
<protein>
    <recommendedName>
        <fullName evidence="2">DUF4365 domain-containing protein</fullName>
    </recommendedName>
</protein>
<dbReference type="AlphaFoldDB" id="A0A1X2EWH9"/>
<sequence length="332" mass="35887">MVRRRANLGVERAGVNAVVALLEAAGHIVHQVDGTKDHGLDLYVQLVGDGRPTGAHIAVQVKSGSTYRRSFGYAIPVGKHAEIWRTTNVPVIGVVYDPEMRMLYWCNVTGHLQETPDSRAVPVGEDQVLTRQNVAAMIAEVRGFIHPVDPTRRVIARLVRARHGPGEPSVVGGMPNKAFSFIAKWVERNHGSVGKAAIFAALAAIVMSGALTLALVHLFAVRHVSITNTWTWTAVVAAFATLALGAAYFEQIAGRSAVLLRCLGGVPLMVYCVLSQVELSPRAARVISTLGAELAGKGMLILALFFVIRELDRRRRMRAAYGAPTAEHRGAR</sequence>
<name>A0A1X2EWH9_9MYCO</name>
<dbReference type="RefSeq" id="WP_085147923.1">
    <property type="nucleotide sequence ID" value="NZ_JACKUA010000026.1"/>
</dbReference>
<organism evidence="3 4">
    <name type="scientific">Mycolicibacterium wolinskyi</name>
    <dbReference type="NCBI Taxonomy" id="59750"/>
    <lineage>
        <taxon>Bacteria</taxon>
        <taxon>Bacillati</taxon>
        <taxon>Actinomycetota</taxon>
        <taxon>Actinomycetes</taxon>
        <taxon>Mycobacteriales</taxon>
        <taxon>Mycobacteriaceae</taxon>
        <taxon>Mycolicibacterium</taxon>
    </lineage>
</organism>
<dbReference type="Proteomes" id="UP000193964">
    <property type="component" value="Unassembled WGS sequence"/>
</dbReference>
<evidence type="ECO:0000256" key="1">
    <source>
        <dbReference type="SAM" id="Phobius"/>
    </source>
</evidence>
<dbReference type="EMBL" id="LQQA01000032">
    <property type="protein sequence ID" value="ORX10517.1"/>
    <property type="molecule type" value="Genomic_DNA"/>
</dbReference>
<keyword evidence="1" id="KW-1133">Transmembrane helix</keyword>
<dbReference type="Pfam" id="PF14280">
    <property type="entry name" value="DUF4365"/>
    <property type="match status" value="1"/>
</dbReference>
<feature type="transmembrane region" description="Helical" evidence="1">
    <location>
        <begin position="196"/>
        <end position="218"/>
    </location>
</feature>
<feature type="transmembrane region" description="Helical" evidence="1">
    <location>
        <begin position="258"/>
        <end position="277"/>
    </location>
</feature>
<keyword evidence="1" id="KW-0472">Membrane</keyword>
<dbReference type="OrthoDB" id="5145915at2"/>
<proteinExistence type="predicted"/>
<feature type="domain" description="DUF4365" evidence="2">
    <location>
        <begin position="11"/>
        <end position="138"/>
    </location>
</feature>
<gene>
    <name evidence="3" type="ORF">AWC31_04245</name>
</gene>
<evidence type="ECO:0000313" key="4">
    <source>
        <dbReference type="Proteomes" id="UP000193964"/>
    </source>
</evidence>